<protein>
    <submittedName>
        <fullName evidence="2">Uncharacterized protein</fullName>
    </submittedName>
</protein>
<dbReference type="InterPro" id="IPR036322">
    <property type="entry name" value="WD40_repeat_dom_sf"/>
</dbReference>
<dbReference type="SUPFAM" id="SSF50978">
    <property type="entry name" value="WD40 repeat-like"/>
    <property type="match status" value="1"/>
</dbReference>
<keyword evidence="1" id="KW-0853">WD repeat</keyword>
<dbReference type="AlphaFoldDB" id="A0A9D5B9Q5"/>
<dbReference type="InterPro" id="IPR001680">
    <property type="entry name" value="WD40_rpt"/>
</dbReference>
<dbReference type="Gene3D" id="2.130.10.10">
    <property type="entry name" value="YVTN repeat-like/Quinoprotein amine dehydrogenase"/>
    <property type="match status" value="1"/>
</dbReference>
<gene>
    <name evidence="2" type="ORF">KIW84_021706</name>
</gene>
<accession>A0A9D5B9Q5</accession>
<proteinExistence type="predicted"/>
<dbReference type="InterPro" id="IPR027728">
    <property type="entry name" value="Topless_fam"/>
</dbReference>
<dbReference type="Gramene" id="Psat02G0170600-T1">
    <property type="protein sequence ID" value="KAI5434976.1"/>
    <property type="gene ID" value="KIW84_021706"/>
</dbReference>
<keyword evidence="3" id="KW-1185">Reference proteome</keyword>
<organism evidence="2 3">
    <name type="scientific">Pisum sativum</name>
    <name type="common">Garden pea</name>
    <name type="synonym">Lathyrus oleraceus</name>
    <dbReference type="NCBI Taxonomy" id="3888"/>
    <lineage>
        <taxon>Eukaryota</taxon>
        <taxon>Viridiplantae</taxon>
        <taxon>Streptophyta</taxon>
        <taxon>Embryophyta</taxon>
        <taxon>Tracheophyta</taxon>
        <taxon>Spermatophyta</taxon>
        <taxon>Magnoliopsida</taxon>
        <taxon>eudicotyledons</taxon>
        <taxon>Gunneridae</taxon>
        <taxon>Pentapetalae</taxon>
        <taxon>rosids</taxon>
        <taxon>fabids</taxon>
        <taxon>Fabales</taxon>
        <taxon>Fabaceae</taxon>
        <taxon>Papilionoideae</taxon>
        <taxon>50 kb inversion clade</taxon>
        <taxon>NPAAA clade</taxon>
        <taxon>Hologalegina</taxon>
        <taxon>IRL clade</taxon>
        <taxon>Fabeae</taxon>
        <taxon>Lathyrus</taxon>
    </lineage>
</organism>
<dbReference type="PROSITE" id="PS50082">
    <property type="entry name" value="WD_REPEATS_2"/>
    <property type="match status" value="1"/>
</dbReference>
<evidence type="ECO:0000256" key="1">
    <source>
        <dbReference type="PROSITE-ProRule" id="PRU00221"/>
    </source>
</evidence>
<feature type="repeat" description="WD" evidence="1">
    <location>
        <begin position="86"/>
        <end position="115"/>
    </location>
</feature>
<sequence length="197" mass="21888">MTSIKYQAKPQSLRLPCPKAWNVQLLIRLCHRKEMQSLCRMVVIVAPMFLENECSLLRGAFGLRQVLLQPEEELLVKCNAELSSEFDTTQNRFLVAGEDGQVKFWDMDSINPLTSTDADGGLQGLPRLKFNKEGNILAVTTMDSGFKMLANATGLRSLRTIETPTFEALRPPIESAAIKPPQPEIQAGVSSCHNNTI</sequence>
<dbReference type="PANTHER" id="PTHR44083:SF2">
    <property type="entry name" value="TOPLESS-RELATED PROTEIN 3"/>
    <property type="match status" value="1"/>
</dbReference>
<dbReference type="InterPro" id="IPR015943">
    <property type="entry name" value="WD40/YVTN_repeat-like_dom_sf"/>
</dbReference>
<dbReference type="GO" id="GO:0006355">
    <property type="term" value="P:regulation of DNA-templated transcription"/>
    <property type="evidence" value="ECO:0007669"/>
    <property type="project" value="InterPro"/>
</dbReference>
<dbReference type="PANTHER" id="PTHR44083">
    <property type="entry name" value="TOPLESS-RELATED PROTEIN 1-RELATED"/>
    <property type="match status" value="1"/>
</dbReference>
<name>A0A9D5B9Q5_PEA</name>
<evidence type="ECO:0000313" key="2">
    <source>
        <dbReference type="EMBL" id="KAI5434976.1"/>
    </source>
</evidence>
<dbReference type="EMBL" id="JAMSHJ010000002">
    <property type="protein sequence ID" value="KAI5434976.1"/>
    <property type="molecule type" value="Genomic_DNA"/>
</dbReference>
<evidence type="ECO:0000313" key="3">
    <source>
        <dbReference type="Proteomes" id="UP001058974"/>
    </source>
</evidence>
<reference evidence="2 3" key="1">
    <citation type="journal article" date="2022" name="Nat. Genet.">
        <title>Improved pea reference genome and pan-genome highlight genomic features and evolutionary characteristics.</title>
        <authorList>
            <person name="Yang T."/>
            <person name="Liu R."/>
            <person name="Luo Y."/>
            <person name="Hu S."/>
            <person name="Wang D."/>
            <person name="Wang C."/>
            <person name="Pandey M.K."/>
            <person name="Ge S."/>
            <person name="Xu Q."/>
            <person name="Li N."/>
            <person name="Li G."/>
            <person name="Huang Y."/>
            <person name="Saxena R.K."/>
            <person name="Ji Y."/>
            <person name="Li M."/>
            <person name="Yan X."/>
            <person name="He Y."/>
            <person name="Liu Y."/>
            <person name="Wang X."/>
            <person name="Xiang C."/>
            <person name="Varshney R.K."/>
            <person name="Ding H."/>
            <person name="Gao S."/>
            <person name="Zong X."/>
        </authorList>
    </citation>
    <scope>NUCLEOTIDE SEQUENCE [LARGE SCALE GENOMIC DNA]</scope>
    <source>
        <strain evidence="2 3">cv. Zhongwan 6</strain>
    </source>
</reference>
<dbReference type="Proteomes" id="UP001058974">
    <property type="component" value="Chromosome 2"/>
</dbReference>
<comment type="caution">
    <text evidence="2">The sequence shown here is derived from an EMBL/GenBank/DDBJ whole genome shotgun (WGS) entry which is preliminary data.</text>
</comment>